<keyword evidence="4" id="KW-0378">Hydrolase</keyword>
<feature type="domain" description="Helicase ATP-binding" evidence="9">
    <location>
        <begin position="359"/>
        <end position="550"/>
    </location>
</feature>
<evidence type="ECO:0000256" key="2">
    <source>
        <dbReference type="ARBA" id="ARBA00012552"/>
    </source>
</evidence>
<dbReference type="InterPro" id="IPR002464">
    <property type="entry name" value="DNA/RNA_helicase_DEAH_CS"/>
</dbReference>
<comment type="caution">
    <text evidence="10">The sequence shown here is derived from an EMBL/GenBank/DDBJ whole genome shotgun (WGS) entry which is preliminary data.</text>
</comment>
<evidence type="ECO:0000256" key="7">
    <source>
        <dbReference type="ARBA" id="ARBA00047984"/>
    </source>
</evidence>
<keyword evidence="11" id="KW-1185">Reference proteome</keyword>
<dbReference type="GO" id="GO:0005524">
    <property type="term" value="F:ATP binding"/>
    <property type="evidence" value="ECO:0007669"/>
    <property type="project" value="UniProtKB-KW"/>
</dbReference>
<comment type="catalytic activity">
    <reaction evidence="7">
        <text>ATP + H2O = ADP + phosphate + H(+)</text>
        <dbReference type="Rhea" id="RHEA:13065"/>
        <dbReference type="ChEBI" id="CHEBI:15377"/>
        <dbReference type="ChEBI" id="CHEBI:15378"/>
        <dbReference type="ChEBI" id="CHEBI:30616"/>
        <dbReference type="ChEBI" id="CHEBI:43474"/>
        <dbReference type="ChEBI" id="CHEBI:456216"/>
        <dbReference type="EC" id="3.6.4.13"/>
    </reaction>
</comment>
<dbReference type="InterPro" id="IPR027417">
    <property type="entry name" value="P-loop_NTPase"/>
</dbReference>
<dbReference type="GO" id="GO:0003724">
    <property type="term" value="F:RNA helicase activity"/>
    <property type="evidence" value="ECO:0007669"/>
    <property type="project" value="UniProtKB-EC"/>
</dbReference>
<evidence type="ECO:0000256" key="8">
    <source>
        <dbReference type="SAM" id="MobiDB-lite"/>
    </source>
</evidence>
<organism evidence="10 11">
    <name type="scientific">Astrephomene gubernaculifera</name>
    <dbReference type="NCBI Taxonomy" id="47775"/>
    <lineage>
        <taxon>Eukaryota</taxon>
        <taxon>Viridiplantae</taxon>
        <taxon>Chlorophyta</taxon>
        <taxon>core chlorophytes</taxon>
        <taxon>Chlorophyceae</taxon>
        <taxon>CS clade</taxon>
        <taxon>Chlamydomonadales</taxon>
        <taxon>Astrephomenaceae</taxon>
        <taxon>Astrephomene</taxon>
    </lineage>
</organism>
<dbReference type="Proteomes" id="UP001054857">
    <property type="component" value="Unassembled WGS sequence"/>
</dbReference>
<dbReference type="PANTHER" id="PTHR18934">
    <property type="entry name" value="ATP-DEPENDENT RNA HELICASE"/>
    <property type="match status" value="1"/>
</dbReference>
<dbReference type="EMBL" id="BMAR01000050">
    <property type="protein sequence ID" value="GFR51442.1"/>
    <property type="molecule type" value="Genomic_DNA"/>
</dbReference>
<evidence type="ECO:0000256" key="4">
    <source>
        <dbReference type="ARBA" id="ARBA00022801"/>
    </source>
</evidence>
<evidence type="ECO:0000313" key="11">
    <source>
        <dbReference type="Proteomes" id="UP001054857"/>
    </source>
</evidence>
<evidence type="ECO:0000256" key="3">
    <source>
        <dbReference type="ARBA" id="ARBA00022741"/>
    </source>
</evidence>
<dbReference type="PANTHER" id="PTHR18934:SF99">
    <property type="entry name" value="ATP-DEPENDENT RNA HELICASE DHX37-RELATED"/>
    <property type="match status" value="1"/>
</dbReference>
<feature type="compositionally biased region" description="Basic residues" evidence="8">
    <location>
        <begin position="1"/>
        <end position="13"/>
    </location>
</feature>
<dbReference type="EC" id="3.6.4.13" evidence="2"/>
<feature type="region of interest" description="Disordered" evidence="8">
    <location>
        <begin position="147"/>
        <end position="267"/>
    </location>
</feature>
<feature type="compositionally biased region" description="Low complexity" evidence="8">
    <location>
        <begin position="147"/>
        <end position="162"/>
    </location>
</feature>
<feature type="compositionally biased region" description="Low complexity" evidence="8">
    <location>
        <begin position="200"/>
        <end position="214"/>
    </location>
</feature>
<keyword evidence="5" id="KW-0347">Helicase</keyword>
<dbReference type="GO" id="GO:0003723">
    <property type="term" value="F:RNA binding"/>
    <property type="evidence" value="ECO:0007669"/>
    <property type="project" value="TreeGrafter"/>
</dbReference>
<dbReference type="Gene3D" id="3.40.50.300">
    <property type="entry name" value="P-loop containing nucleotide triphosphate hydrolases"/>
    <property type="match status" value="2"/>
</dbReference>
<feature type="non-terminal residue" evidence="10">
    <location>
        <position position="619"/>
    </location>
</feature>
<sequence>MTKTSKRQQKHKNVQSLRSKAGGSAAGQANGLDLLSDELKQQYEDSGVNPLDLIITSKSKSKTPKQGDAEDQSGSQPQELSKSQLRKLKQVQLKKERRDNISQVLAQLNTHAASDTALALLRPLHQRGHRETKKQRLRRELQLQRAGLAGEGAAAAGAAGESELLRRRRVREAEESEEEEEEEEESGSEEEEDEEQQQPAAAAGVKTETAAKGGHNSSSGDNDDADADADDDDQEEEDAADGEVSSQAAKRQQPKAAAAGVAVAGATKDPAAARREALQAARREADCIRATELDGAVPAVQDDRLREGGAEVAAARAQAAAAAAAAAAYPHRVVHISRPAAMAEARAALPISGQEADIMEAVLAHDVVVLAGETGCGKTTQVPQFLLEAGYGCRSFPERAGAVGVTQPRRVAAVSTAQRVAEELGCGIGEMVGYQVRYDRCVGAATALKFMTDGILLRELQLDFSLAAYSVVIVDEAHERALNTDLLLGMLSRVVPLRRRLWREQQEAIARGERPTGQLVYPLKLIIMSATLRTADFTENKRLFAVPPPVINVPARQFPVTVHFSRRTELHDYVGAAFRKVTRIHAELPPGGVLVFLTGQREVEQLCRRLRKHYQDRDR</sequence>
<gene>
    <name evidence="10" type="ORF">Agub_g13735</name>
</gene>
<dbReference type="PROSITE" id="PS00690">
    <property type="entry name" value="DEAH_ATP_HELICASE"/>
    <property type="match status" value="1"/>
</dbReference>
<evidence type="ECO:0000256" key="1">
    <source>
        <dbReference type="ARBA" id="ARBA00008792"/>
    </source>
</evidence>
<evidence type="ECO:0000256" key="6">
    <source>
        <dbReference type="ARBA" id="ARBA00022840"/>
    </source>
</evidence>
<evidence type="ECO:0000313" key="10">
    <source>
        <dbReference type="EMBL" id="GFR51442.1"/>
    </source>
</evidence>
<reference evidence="10 11" key="1">
    <citation type="journal article" date="2021" name="Sci. Rep.">
        <title>Genome sequencing of the multicellular alga Astrephomene provides insights into convergent evolution of germ-soma differentiation.</title>
        <authorList>
            <person name="Yamashita S."/>
            <person name="Yamamoto K."/>
            <person name="Matsuzaki R."/>
            <person name="Suzuki S."/>
            <person name="Yamaguchi H."/>
            <person name="Hirooka S."/>
            <person name="Minakuchi Y."/>
            <person name="Miyagishima S."/>
            <person name="Kawachi M."/>
            <person name="Toyoda A."/>
            <person name="Nozaki H."/>
        </authorList>
    </citation>
    <scope>NUCLEOTIDE SEQUENCE [LARGE SCALE GENOMIC DNA]</scope>
    <source>
        <strain evidence="10 11">NIES-4017</strain>
    </source>
</reference>
<keyword evidence="3" id="KW-0547">Nucleotide-binding</keyword>
<dbReference type="AlphaFoldDB" id="A0AAD3HSP4"/>
<evidence type="ECO:0000259" key="9">
    <source>
        <dbReference type="PROSITE" id="PS51192"/>
    </source>
</evidence>
<evidence type="ECO:0000256" key="5">
    <source>
        <dbReference type="ARBA" id="ARBA00022806"/>
    </source>
</evidence>
<protein>
    <recommendedName>
        <fullName evidence="2">RNA helicase</fullName>
        <ecNumber evidence="2">3.6.4.13</ecNumber>
    </recommendedName>
</protein>
<feature type="region of interest" description="Disordered" evidence="8">
    <location>
        <begin position="47"/>
        <end position="94"/>
    </location>
</feature>
<feature type="compositionally biased region" description="Acidic residues" evidence="8">
    <location>
        <begin position="174"/>
        <end position="196"/>
    </location>
</feature>
<dbReference type="FunFam" id="3.40.50.300:FF:000637">
    <property type="entry name" value="ATP-dependent RNA helicase DHX37/DHR1"/>
    <property type="match status" value="1"/>
</dbReference>
<feature type="region of interest" description="Disordered" evidence="8">
    <location>
        <begin position="1"/>
        <end position="29"/>
    </location>
</feature>
<comment type="similarity">
    <text evidence="1">Belongs to the DEAD box helicase family. DEAH subfamily.</text>
</comment>
<dbReference type="GO" id="GO:0016787">
    <property type="term" value="F:hydrolase activity"/>
    <property type="evidence" value="ECO:0007669"/>
    <property type="project" value="UniProtKB-KW"/>
</dbReference>
<proteinExistence type="inferred from homology"/>
<dbReference type="GO" id="GO:0005730">
    <property type="term" value="C:nucleolus"/>
    <property type="evidence" value="ECO:0007669"/>
    <property type="project" value="TreeGrafter"/>
</dbReference>
<dbReference type="SMART" id="SM00487">
    <property type="entry name" value="DEXDc"/>
    <property type="match status" value="1"/>
</dbReference>
<name>A0AAD3HSP4_9CHLO</name>
<dbReference type="CDD" id="cd17982">
    <property type="entry name" value="DEXHc_DHX37"/>
    <property type="match status" value="1"/>
</dbReference>
<feature type="compositionally biased region" description="Acidic residues" evidence="8">
    <location>
        <begin position="221"/>
        <end position="241"/>
    </location>
</feature>
<dbReference type="SUPFAM" id="SSF52540">
    <property type="entry name" value="P-loop containing nucleoside triphosphate hydrolases"/>
    <property type="match status" value="1"/>
</dbReference>
<dbReference type="PROSITE" id="PS51192">
    <property type="entry name" value="HELICASE_ATP_BIND_1"/>
    <property type="match status" value="1"/>
</dbReference>
<accession>A0AAD3HSP4</accession>
<feature type="compositionally biased region" description="Low complexity" evidence="8">
    <location>
        <begin position="247"/>
        <end position="266"/>
    </location>
</feature>
<keyword evidence="6" id="KW-0067">ATP-binding</keyword>
<dbReference type="InterPro" id="IPR014001">
    <property type="entry name" value="Helicase_ATP-bd"/>
</dbReference>
<dbReference type="GO" id="GO:0000462">
    <property type="term" value="P:maturation of SSU-rRNA from tricistronic rRNA transcript (SSU-rRNA, 5.8S rRNA, LSU-rRNA)"/>
    <property type="evidence" value="ECO:0007669"/>
    <property type="project" value="TreeGrafter"/>
</dbReference>